<gene>
    <name evidence="2" type="ORF">SBP02_10255</name>
</gene>
<feature type="domain" description="CheW-like" evidence="1">
    <location>
        <begin position="59"/>
        <end position="196"/>
    </location>
</feature>
<dbReference type="PROSITE" id="PS50851">
    <property type="entry name" value="CHEW"/>
    <property type="match status" value="1"/>
</dbReference>
<evidence type="ECO:0000313" key="3">
    <source>
        <dbReference type="Proteomes" id="UP001305928"/>
    </source>
</evidence>
<dbReference type="Pfam" id="PF01584">
    <property type="entry name" value="CheW"/>
    <property type="match status" value="1"/>
</dbReference>
<dbReference type="Proteomes" id="UP001305928">
    <property type="component" value="Chromosome"/>
</dbReference>
<proteinExistence type="predicted"/>
<dbReference type="Gene3D" id="2.30.30.40">
    <property type="entry name" value="SH3 Domains"/>
    <property type="match status" value="1"/>
</dbReference>
<accession>A0ABZ0PRG8</accession>
<protein>
    <submittedName>
        <fullName evidence="2">Chemotaxis protein CheW</fullName>
    </submittedName>
</protein>
<dbReference type="Gene3D" id="2.40.50.180">
    <property type="entry name" value="CheA-289, Domain 4"/>
    <property type="match status" value="1"/>
</dbReference>
<name>A0ABZ0PRG8_9PSED</name>
<dbReference type="PANTHER" id="PTHR22617:SF43">
    <property type="entry name" value="PROTEIN PILI"/>
    <property type="match status" value="1"/>
</dbReference>
<dbReference type="InterPro" id="IPR036061">
    <property type="entry name" value="CheW-like_dom_sf"/>
</dbReference>
<evidence type="ECO:0000259" key="1">
    <source>
        <dbReference type="PROSITE" id="PS50851"/>
    </source>
</evidence>
<dbReference type="SUPFAM" id="SSF50341">
    <property type="entry name" value="CheW-like"/>
    <property type="match status" value="1"/>
</dbReference>
<dbReference type="SMART" id="SM00260">
    <property type="entry name" value="CheW"/>
    <property type="match status" value="1"/>
</dbReference>
<reference evidence="2 3" key="1">
    <citation type="submission" date="2023-11" db="EMBL/GenBank/DDBJ databases">
        <title>Complete genome of Pseudomonas benzenivorans BA3361.</title>
        <authorList>
            <person name="Shin S.Y."/>
            <person name="Song J."/>
            <person name="Kang H."/>
        </authorList>
    </citation>
    <scope>NUCLEOTIDE SEQUENCE [LARGE SCALE GENOMIC DNA]</scope>
    <source>
        <strain evidence="2 3">HNIBRBA3361</strain>
    </source>
</reference>
<dbReference type="EMBL" id="CP137892">
    <property type="protein sequence ID" value="WPC03185.1"/>
    <property type="molecule type" value="Genomic_DNA"/>
</dbReference>
<evidence type="ECO:0000313" key="2">
    <source>
        <dbReference type="EMBL" id="WPC03185.1"/>
    </source>
</evidence>
<dbReference type="PANTHER" id="PTHR22617">
    <property type="entry name" value="CHEMOTAXIS SENSOR HISTIDINE KINASE-RELATED"/>
    <property type="match status" value="1"/>
</dbReference>
<keyword evidence="3" id="KW-1185">Reference proteome</keyword>
<sequence length="202" mass="22821">MSEPMTEDPRWAQIRQRLEQFERRLAAGFAVDVVERDERLRERSRRWATVEVEEQAEDWLEVLSFSISGEQYAIGSEHVAEVLPLSQYTPLPGTPPYVLGIVNVRGHIVSLLDLRVLFELPISGLSDKNFVVILRSADMEFGLLIDRVLGIAQLRRDALQGELANLSGVRAAYLLGVTAEQWTVLDGERLLGAPNLRVRDED</sequence>
<dbReference type="RefSeq" id="WP_318639626.1">
    <property type="nucleotide sequence ID" value="NZ_CP137892.1"/>
</dbReference>
<organism evidence="2 3">
    <name type="scientific">Pseudomonas benzenivorans</name>
    <dbReference type="NCBI Taxonomy" id="556533"/>
    <lineage>
        <taxon>Bacteria</taxon>
        <taxon>Pseudomonadati</taxon>
        <taxon>Pseudomonadota</taxon>
        <taxon>Gammaproteobacteria</taxon>
        <taxon>Pseudomonadales</taxon>
        <taxon>Pseudomonadaceae</taxon>
        <taxon>Pseudomonas</taxon>
    </lineage>
</organism>
<dbReference type="InterPro" id="IPR002545">
    <property type="entry name" value="CheW-lke_dom"/>
</dbReference>
<dbReference type="InterPro" id="IPR039315">
    <property type="entry name" value="CheW"/>
</dbReference>